<dbReference type="InterPro" id="IPR029063">
    <property type="entry name" value="SAM-dependent_MTases_sf"/>
</dbReference>
<evidence type="ECO:0000313" key="6">
    <source>
        <dbReference type="Proteomes" id="UP000002139"/>
    </source>
</evidence>
<keyword evidence="1" id="KW-0489">Methyltransferase</keyword>
<organism evidence="5 6">
    <name type="scientific">Sorangium cellulosum (strain So ce56)</name>
    <name type="common">Polyangium cellulosum (strain So ce56)</name>
    <dbReference type="NCBI Taxonomy" id="448385"/>
    <lineage>
        <taxon>Bacteria</taxon>
        <taxon>Pseudomonadati</taxon>
        <taxon>Myxococcota</taxon>
        <taxon>Polyangia</taxon>
        <taxon>Polyangiales</taxon>
        <taxon>Polyangiaceae</taxon>
        <taxon>Sorangium</taxon>
    </lineage>
</organism>
<accession>A9FAT5</accession>
<feature type="domain" description="Methyltransferase" evidence="4">
    <location>
        <begin position="116"/>
        <end position="210"/>
    </location>
</feature>
<dbReference type="KEGG" id="scl:sce7770"/>
<protein>
    <recommendedName>
        <fullName evidence="4">Methyltransferase domain-containing protein</fullName>
    </recommendedName>
</protein>
<dbReference type="STRING" id="448385.sce7770"/>
<dbReference type="eggNOG" id="COG4123">
    <property type="taxonomic scope" value="Bacteria"/>
</dbReference>
<dbReference type="PANTHER" id="PTHR13610:SF11">
    <property type="entry name" value="METHYLTRANSFERASE DOMAIN-CONTAINING PROTEIN"/>
    <property type="match status" value="1"/>
</dbReference>
<evidence type="ECO:0000313" key="5">
    <source>
        <dbReference type="EMBL" id="CAN97939.1"/>
    </source>
</evidence>
<dbReference type="RefSeq" id="WP_012240378.1">
    <property type="nucleotide sequence ID" value="NC_010162.1"/>
</dbReference>
<dbReference type="Gene3D" id="3.40.50.150">
    <property type="entry name" value="Vaccinia Virus protein VP39"/>
    <property type="match status" value="1"/>
</dbReference>
<evidence type="ECO:0000256" key="1">
    <source>
        <dbReference type="ARBA" id="ARBA00022603"/>
    </source>
</evidence>
<dbReference type="EMBL" id="AM746676">
    <property type="protein sequence ID" value="CAN97939.1"/>
    <property type="molecule type" value="Genomic_DNA"/>
</dbReference>
<keyword evidence="3" id="KW-0949">S-adenosyl-L-methionine</keyword>
<evidence type="ECO:0000259" key="4">
    <source>
        <dbReference type="Pfam" id="PF13649"/>
    </source>
</evidence>
<evidence type="ECO:0000256" key="2">
    <source>
        <dbReference type="ARBA" id="ARBA00022679"/>
    </source>
</evidence>
<gene>
    <name evidence="5" type="ordered locus">sce7770</name>
</gene>
<dbReference type="GO" id="GO:0032259">
    <property type="term" value="P:methylation"/>
    <property type="evidence" value="ECO:0007669"/>
    <property type="project" value="UniProtKB-KW"/>
</dbReference>
<dbReference type="Pfam" id="PF13649">
    <property type="entry name" value="Methyltransf_25"/>
    <property type="match status" value="1"/>
</dbReference>
<dbReference type="AlphaFoldDB" id="A9FAT5"/>
<proteinExistence type="predicted"/>
<dbReference type="OrthoDB" id="9780095at2"/>
<dbReference type="InterPro" id="IPR026170">
    <property type="entry name" value="FAM173A/B"/>
</dbReference>
<dbReference type="Proteomes" id="UP000002139">
    <property type="component" value="Chromosome"/>
</dbReference>
<keyword evidence="2" id="KW-0808">Transferase</keyword>
<dbReference type="PANTHER" id="PTHR13610">
    <property type="entry name" value="METHYLTRANSFERASE DOMAIN-CONTAINING PROTEIN"/>
    <property type="match status" value="1"/>
</dbReference>
<sequence length="259" mass="29083">MIRLLKRAQNTLHRSLENHGALGTLRLVPRAAKSAVLRRVRRFSSKAREAGEIEARFDRAAGVDTAATIELAQLQFDGQTDKESIKHGLRYQATPIEVFDALLARSGIDCSRYELVDLGSGKGRVLFMAAMHPFRRITGVEFSPELTRIAQENAGKFKAPRQACHEIVTVCADATQYAFPNTATVIYMYNPFTAPIMERVAANLERSLRENPRDVVVIYYNARCPEPLDACSRLREVASQRAQQGRDDPWVIYRSTTSN</sequence>
<evidence type="ECO:0000256" key="3">
    <source>
        <dbReference type="ARBA" id="ARBA00022691"/>
    </source>
</evidence>
<reference evidence="5 6" key="1">
    <citation type="journal article" date="2007" name="Nat. Biotechnol.">
        <title>Complete genome sequence of the myxobacterium Sorangium cellulosum.</title>
        <authorList>
            <person name="Schneiker S."/>
            <person name="Perlova O."/>
            <person name="Kaiser O."/>
            <person name="Gerth K."/>
            <person name="Alici A."/>
            <person name="Altmeyer M.O."/>
            <person name="Bartels D."/>
            <person name="Bekel T."/>
            <person name="Beyer S."/>
            <person name="Bode E."/>
            <person name="Bode H.B."/>
            <person name="Bolten C.J."/>
            <person name="Choudhuri J.V."/>
            <person name="Doss S."/>
            <person name="Elnakady Y.A."/>
            <person name="Frank B."/>
            <person name="Gaigalat L."/>
            <person name="Goesmann A."/>
            <person name="Groeger C."/>
            <person name="Gross F."/>
            <person name="Jelsbak L."/>
            <person name="Jelsbak L."/>
            <person name="Kalinowski J."/>
            <person name="Kegler C."/>
            <person name="Knauber T."/>
            <person name="Konietzny S."/>
            <person name="Kopp M."/>
            <person name="Krause L."/>
            <person name="Krug D."/>
            <person name="Linke B."/>
            <person name="Mahmud T."/>
            <person name="Martinez-Arias R."/>
            <person name="McHardy A.C."/>
            <person name="Merai M."/>
            <person name="Meyer F."/>
            <person name="Mormann S."/>
            <person name="Munoz-Dorado J."/>
            <person name="Perez J."/>
            <person name="Pradella S."/>
            <person name="Rachid S."/>
            <person name="Raddatz G."/>
            <person name="Rosenau F."/>
            <person name="Rueckert C."/>
            <person name="Sasse F."/>
            <person name="Scharfe M."/>
            <person name="Schuster S.C."/>
            <person name="Suen G."/>
            <person name="Treuner-Lange A."/>
            <person name="Velicer G.J."/>
            <person name="Vorholter F.-J."/>
            <person name="Weissman K.J."/>
            <person name="Welch R.D."/>
            <person name="Wenzel S.C."/>
            <person name="Whitworth D.E."/>
            <person name="Wilhelm S."/>
            <person name="Wittmann C."/>
            <person name="Bloecker H."/>
            <person name="Puehler A."/>
            <person name="Mueller R."/>
        </authorList>
    </citation>
    <scope>NUCLEOTIDE SEQUENCE [LARGE SCALE GENOMIC DNA]</scope>
    <source>
        <strain evidence="6">So ce56</strain>
    </source>
</reference>
<keyword evidence="6" id="KW-1185">Reference proteome</keyword>
<name>A9FAT5_SORC5</name>
<dbReference type="CDD" id="cd02440">
    <property type="entry name" value="AdoMet_MTases"/>
    <property type="match status" value="1"/>
</dbReference>
<dbReference type="InterPro" id="IPR041698">
    <property type="entry name" value="Methyltransf_25"/>
</dbReference>
<dbReference type="SUPFAM" id="SSF53335">
    <property type="entry name" value="S-adenosyl-L-methionine-dependent methyltransferases"/>
    <property type="match status" value="1"/>
</dbReference>
<dbReference type="HOGENOM" id="CLU_082418_0_0_7"/>
<dbReference type="GO" id="GO:0016279">
    <property type="term" value="F:protein-lysine N-methyltransferase activity"/>
    <property type="evidence" value="ECO:0007669"/>
    <property type="project" value="InterPro"/>
</dbReference>